<evidence type="ECO:0000313" key="2">
    <source>
        <dbReference type="Proteomes" id="UP000053660"/>
    </source>
</evidence>
<keyword evidence="2" id="KW-1185">Reference proteome</keyword>
<reference evidence="1 2" key="1">
    <citation type="submission" date="2014-03" db="EMBL/GenBank/DDBJ databases">
        <title>Draft genome of the hookworm Oesophagostomum dentatum.</title>
        <authorList>
            <person name="Mitreva M."/>
        </authorList>
    </citation>
    <scope>NUCLEOTIDE SEQUENCE [LARGE SCALE GENOMIC DNA]</scope>
    <source>
        <strain evidence="1 2">OD-Hann</strain>
    </source>
</reference>
<proteinExistence type="predicted"/>
<name>A0A0B1TDL8_OESDE</name>
<protein>
    <submittedName>
        <fullName evidence="1">Uncharacterized protein</fullName>
    </submittedName>
</protein>
<gene>
    <name evidence="1" type="ORF">OESDEN_05893</name>
</gene>
<accession>A0A0B1TDL8</accession>
<dbReference type="Proteomes" id="UP000053660">
    <property type="component" value="Unassembled WGS sequence"/>
</dbReference>
<dbReference type="AlphaFoldDB" id="A0A0B1TDL8"/>
<dbReference type="OrthoDB" id="29546at2759"/>
<sequence length="110" mass="13125">MPFEKLSRTVLDHWLPWQCTDGYLLFDHDNWPYNDSELDFFSGKVKIAEPGSKTFHSYEMKVEEGVKIAAYKHDKLWKEWKVSDTIFYSGSCANRKVRESVNTYNVFFWL</sequence>
<organism evidence="1 2">
    <name type="scientific">Oesophagostomum dentatum</name>
    <name type="common">Nodular worm</name>
    <dbReference type="NCBI Taxonomy" id="61180"/>
    <lineage>
        <taxon>Eukaryota</taxon>
        <taxon>Metazoa</taxon>
        <taxon>Ecdysozoa</taxon>
        <taxon>Nematoda</taxon>
        <taxon>Chromadorea</taxon>
        <taxon>Rhabditida</taxon>
        <taxon>Rhabditina</taxon>
        <taxon>Rhabditomorpha</taxon>
        <taxon>Strongyloidea</taxon>
        <taxon>Strongylidae</taxon>
        <taxon>Oesophagostomum</taxon>
    </lineage>
</organism>
<dbReference type="EMBL" id="KN550429">
    <property type="protein sequence ID" value="KHJ94181.1"/>
    <property type="molecule type" value="Genomic_DNA"/>
</dbReference>
<evidence type="ECO:0000313" key="1">
    <source>
        <dbReference type="EMBL" id="KHJ94181.1"/>
    </source>
</evidence>